<dbReference type="Proteomes" id="UP000034492">
    <property type="component" value="Unassembled WGS sequence"/>
</dbReference>
<reference evidence="6 7" key="1">
    <citation type="journal article" date="2015" name="Nature">
        <title>rRNA introns, odd ribosomes, and small enigmatic genomes across a large radiation of phyla.</title>
        <authorList>
            <person name="Brown C.T."/>
            <person name="Hug L.A."/>
            <person name="Thomas B.C."/>
            <person name="Sharon I."/>
            <person name="Castelle C.J."/>
            <person name="Singh A."/>
            <person name="Wilkins M.J."/>
            <person name="Williams K.H."/>
            <person name="Banfield J.F."/>
        </authorList>
    </citation>
    <scope>NUCLEOTIDE SEQUENCE [LARGE SCALE GENOMIC DNA]</scope>
</reference>
<evidence type="ECO:0000256" key="4">
    <source>
        <dbReference type="ARBA" id="ARBA00035204"/>
    </source>
</evidence>
<evidence type="ECO:0000256" key="1">
    <source>
        <dbReference type="ARBA" id="ARBA00009254"/>
    </source>
</evidence>
<evidence type="ECO:0000313" key="6">
    <source>
        <dbReference type="EMBL" id="KKQ10407.1"/>
    </source>
</evidence>
<dbReference type="GO" id="GO:0005840">
    <property type="term" value="C:ribosome"/>
    <property type="evidence" value="ECO:0007669"/>
    <property type="project" value="UniProtKB-KW"/>
</dbReference>
<dbReference type="InterPro" id="IPR036049">
    <property type="entry name" value="Ribosomal_uL29_sf"/>
</dbReference>
<comment type="similarity">
    <text evidence="1 5">Belongs to the universal ribosomal protein uL29 family.</text>
</comment>
<name>A0A0G0EY32_9BACT</name>
<dbReference type="GO" id="GO:0006412">
    <property type="term" value="P:translation"/>
    <property type="evidence" value="ECO:0007669"/>
    <property type="project" value="UniProtKB-UniRule"/>
</dbReference>
<evidence type="ECO:0000256" key="3">
    <source>
        <dbReference type="ARBA" id="ARBA00023274"/>
    </source>
</evidence>
<protein>
    <recommendedName>
        <fullName evidence="4 5">Large ribosomal subunit protein uL29</fullName>
    </recommendedName>
</protein>
<accession>A0A0G0EY32</accession>
<organism evidence="6 7">
    <name type="scientific">Candidatus Daviesbacteria bacterium GW2011_GWB1_36_5</name>
    <dbReference type="NCBI Taxonomy" id="1618426"/>
    <lineage>
        <taxon>Bacteria</taxon>
        <taxon>Candidatus Daviesiibacteriota</taxon>
    </lineage>
</organism>
<comment type="caution">
    <text evidence="6">The sequence shown here is derived from an EMBL/GenBank/DDBJ whole genome shotgun (WGS) entry which is preliminary data.</text>
</comment>
<dbReference type="HAMAP" id="MF_00374">
    <property type="entry name" value="Ribosomal_uL29"/>
    <property type="match status" value="1"/>
</dbReference>
<dbReference type="InterPro" id="IPR001854">
    <property type="entry name" value="Ribosomal_uL29"/>
</dbReference>
<evidence type="ECO:0000256" key="5">
    <source>
        <dbReference type="HAMAP-Rule" id="MF_00374"/>
    </source>
</evidence>
<dbReference type="AlphaFoldDB" id="A0A0G0EY32"/>
<dbReference type="GO" id="GO:1990904">
    <property type="term" value="C:ribonucleoprotein complex"/>
    <property type="evidence" value="ECO:0007669"/>
    <property type="project" value="UniProtKB-KW"/>
</dbReference>
<dbReference type="Gene3D" id="1.10.287.310">
    <property type="match status" value="1"/>
</dbReference>
<proteinExistence type="inferred from homology"/>
<dbReference type="NCBIfam" id="TIGR00012">
    <property type="entry name" value="L29"/>
    <property type="match status" value="1"/>
</dbReference>
<sequence length="88" mass="10134">MKRNQLNETKQLDKTALLELVKKTRNEIADLVLDKNMSKLKDLKSISKKRKDLAQMLTVLRQKELLEVLEQKVSKDEKVSKVEEGVAA</sequence>
<dbReference type="Pfam" id="PF00831">
    <property type="entry name" value="Ribosomal_L29"/>
    <property type="match status" value="1"/>
</dbReference>
<evidence type="ECO:0000313" key="7">
    <source>
        <dbReference type="Proteomes" id="UP000034492"/>
    </source>
</evidence>
<keyword evidence="2 5" id="KW-0689">Ribosomal protein</keyword>
<dbReference type="GO" id="GO:0003735">
    <property type="term" value="F:structural constituent of ribosome"/>
    <property type="evidence" value="ECO:0007669"/>
    <property type="project" value="InterPro"/>
</dbReference>
<evidence type="ECO:0000256" key="2">
    <source>
        <dbReference type="ARBA" id="ARBA00022980"/>
    </source>
</evidence>
<dbReference type="SUPFAM" id="SSF46561">
    <property type="entry name" value="Ribosomal protein L29 (L29p)"/>
    <property type="match status" value="1"/>
</dbReference>
<keyword evidence="3 5" id="KW-0687">Ribonucleoprotein</keyword>
<dbReference type="EMBL" id="LBSA01000005">
    <property type="protein sequence ID" value="KKQ10407.1"/>
    <property type="molecule type" value="Genomic_DNA"/>
</dbReference>
<gene>
    <name evidence="5" type="primary">rpmC</name>
    <name evidence="6" type="ORF">US19_C0005G0019</name>
</gene>